<feature type="transmembrane region" description="Helical" evidence="1">
    <location>
        <begin position="351"/>
        <end position="376"/>
    </location>
</feature>
<protein>
    <submittedName>
        <fullName evidence="2">Glycoside-pentoside-hexuronide (GPH):cation symporter</fullName>
    </submittedName>
</protein>
<dbReference type="GO" id="GO:0005886">
    <property type="term" value="C:plasma membrane"/>
    <property type="evidence" value="ECO:0007669"/>
    <property type="project" value="TreeGrafter"/>
</dbReference>
<dbReference type="RefSeq" id="WP_342551243.1">
    <property type="nucleotide sequence ID" value="NZ_CP159992.1"/>
</dbReference>
<feature type="transmembrane region" description="Helical" evidence="1">
    <location>
        <begin position="207"/>
        <end position="229"/>
    </location>
</feature>
<evidence type="ECO:0000313" key="2">
    <source>
        <dbReference type="EMBL" id="XCP97129.1"/>
    </source>
</evidence>
<dbReference type="NCBIfam" id="TIGR00792">
    <property type="entry name" value="gph"/>
    <property type="match status" value="1"/>
</dbReference>
<feature type="transmembrane region" description="Helical" evidence="1">
    <location>
        <begin position="257"/>
        <end position="274"/>
    </location>
</feature>
<dbReference type="EMBL" id="CP159992">
    <property type="protein sequence ID" value="XCP97129.1"/>
    <property type="molecule type" value="Genomic_DNA"/>
</dbReference>
<feature type="transmembrane region" description="Helical" evidence="1">
    <location>
        <begin position="325"/>
        <end position="345"/>
    </location>
</feature>
<gene>
    <name evidence="2" type="ORF">ABXS70_10690</name>
</gene>
<reference evidence="2" key="1">
    <citation type="submission" date="2024-05" db="EMBL/GenBank/DDBJ databases">
        <title>Draft genome assemblies of 36 bacteria isolated from hibernating arctic ground squirrels.</title>
        <authorList>
            <person name="McKee H."/>
            <person name="Mullen L."/>
            <person name="Drown D.M."/>
            <person name="Duddleston K.N."/>
        </authorList>
    </citation>
    <scope>NUCLEOTIDE SEQUENCE</scope>
    <source>
        <strain evidence="2">AN1007</strain>
    </source>
</reference>
<dbReference type="GO" id="GO:0015293">
    <property type="term" value="F:symporter activity"/>
    <property type="evidence" value="ECO:0007669"/>
    <property type="project" value="InterPro"/>
</dbReference>
<keyword evidence="1" id="KW-0812">Transmembrane</keyword>
<proteinExistence type="predicted"/>
<dbReference type="InterPro" id="IPR039672">
    <property type="entry name" value="MFS_2"/>
</dbReference>
<dbReference type="InterPro" id="IPR036259">
    <property type="entry name" value="MFS_trans_sf"/>
</dbReference>
<dbReference type="PANTHER" id="PTHR11328">
    <property type="entry name" value="MAJOR FACILITATOR SUPERFAMILY DOMAIN-CONTAINING PROTEIN"/>
    <property type="match status" value="1"/>
</dbReference>
<keyword evidence="1" id="KW-1133">Transmembrane helix</keyword>
<sequence length="475" mass="51470">MKTEREILNPPVEKGSKKSKALGLDAQGIQKTMRPHHYLGDGVAQVALNSISGLIGMLTYFYTDKVGIAAATVGTIMLITKFINAIADLLMGRIVDATKSKYGKARPWFLWMALPAMVSIILLFTVPAEASSTVKTVYALATVAFASAIVYTGIAIPFGSMISIRTKSVEERGKMGLTRTIFGYIIGMIISIALIPITNMLGGNQKAWIIVAVVLGMVSFVSLILTFLASKENNAGVSIIESDNIPFWESIKLLFQNKYWVIMLFAQLLINMLYTLNGSTGIYYTKYILGNEDLIGVMGAVGLVPVFLGFVMVGPMIKKFGLTRTARIGMILGIVSSLIRCFMPYNFIAALVLGGIATLATIPMMAVGGVLVNNTVEYGEWKTGKRLVGMVNSANSFGVKIGMGLAAAMIGWILAMGSYDGTLATQASSAITSILVLTVYLPLVIFVLTYICLRKYDLDEKYPQIVKELEERSNS</sequence>
<feature type="transmembrane region" description="Helical" evidence="1">
    <location>
        <begin position="294"/>
        <end position="313"/>
    </location>
</feature>
<dbReference type="AlphaFoldDB" id="A0AAU8NKR2"/>
<feature type="transmembrane region" description="Helical" evidence="1">
    <location>
        <begin position="397"/>
        <end position="419"/>
    </location>
</feature>
<dbReference type="SUPFAM" id="SSF103473">
    <property type="entry name" value="MFS general substrate transporter"/>
    <property type="match status" value="1"/>
</dbReference>
<feature type="transmembrane region" description="Helical" evidence="1">
    <location>
        <begin position="138"/>
        <end position="160"/>
    </location>
</feature>
<keyword evidence="1" id="KW-0472">Membrane</keyword>
<organism evidence="2">
    <name type="scientific">Paenibacillus sp. AN1007</name>
    <dbReference type="NCBI Taxonomy" id="3151385"/>
    <lineage>
        <taxon>Bacteria</taxon>
        <taxon>Bacillati</taxon>
        <taxon>Bacillota</taxon>
        <taxon>Bacilli</taxon>
        <taxon>Bacillales</taxon>
        <taxon>Paenibacillaceae</taxon>
        <taxon>Paenibacillus</taxon>
    </lineage>
</organism>
<name>A0AAU8NKR2_9BACL</name>
<dbReference type="GO" id="GO:0006814">
    <property type="term" value="P:sodium ion transport"/>
    <property type="evidence" value="ECO:0007669"/>
    <property type="project" value="InterPro"/>
</dbReference>
<feature type="transmembrane region" description="Helical" evidence="1">
    <location>
        <begin position="181"/>
        <end position="201"/>
    </location>
</feature>
<accession>A0AAU8NKR2</accession>
<dbReference type="Gene3D" id="1.20.1250.20">
    <property type="entry name" value="MFS general substrate transporter like domains"/>
    <property type="match status" value="2"/>
</dbReference>
<dbReference type="GO" id="GO:0008643">
    <property type="term" value="P:carbohydrate transport"/>
    <property type="evidence" value="ECO:0007669"/>
    <property type="project" value="InterPro"/>
</dbReference>
<dbReference type="InterPro" id="IPR001927">
    <property type="entry name" value="Na/Gal_symport"/>
</dbReference>
<feature type="transmembrane region" description="Helical" evidence="1">
    <location>
        <begin position="68"/>
        <end position="87"/>
    </location>
</feature>
<feature type="transmembrane region" description="Helical" evidence="1">
    <location>
        <begin position="38"/>
        <end position="62"/>
    </location>
</feature>
<feature type="transmembrane region" description="Helical" evidence="1">
    <location>
        <begin position="431"/>
        <end position="453"/>
    </location>
</feature>
<dbReference type="Pfam" id="PF13347">
    <property type="entry name" value="MFS_2"/>
    <property type="match status" value="1"/>
</dbReference>
<dbReference type="CDD" id="cd17332">
    <property type="entry name" value="MFS_MelB_like"/>
    <property type="match status" value="1"/>
</dbReference>
<evidence type="ECO:0000256" key="1">
    <source>
        <dbReference type="SAM" id="Phobius"/>
    </source>
</evidence>
<feature type="transmembrane region" description="Helical" evidence="1">
    <location>
        <begin position="108"/>
        <end position="126"/>
    </location>
</feature>
<dbReference type="PANTHER" id="PTHR11328:SF24">
    <property type="entry name" value="MAJOR FACILITATOR SUPERFAMILY (MFS) PROFILE DOMAIN-CONTAINING PROTEIN"/>
    <property type="match status" value="1"/>
</dbReference>